<reference evidence="1 2" key="1">
    <citation type="submission" date="2021-01" db="EMBL/GenBank/DDBJ databases">
        <title>Whole genome shotgun sequence of Planotetraspora kaengkrachanensis NBRC 104272.</title>
        <authorList>
            <person name="Komaki H."/>
            <person name="Tamura T."/>
        </authorList>
    </citation>
    <scope>NUCLEOTIDE SEQUENCE [LARGE SCALE GENOMIC DNA]</scope>
    <source>
        <strain evidence="1 2">NBRC 104272</strain>
    </source>
</reference>
<dbReference type="SUPFAM" id="SSF53448">
    <property type="entry name" value="Nucleotide-diphospho-sugar transferases"/>
    <property type="match status" value="1"/>
</dbReference>
<protein>
    <recommendedName>
        <fullName evidence="3">Glycosyltransferase</fullName>
    </recommendedName>
</protein>
<evidence type="ECO:0000313" key="1">
    <source>
        <dbReference type="EMBL" id="GIG82379.1"/>
    </source>
</evidence>
<dbReference type="RefSeq" id="WP_203885732.1">
    <property type="nucleotide sequence ID" value="NZ_BAABHH010000015.1"/>
</dbReference>
<dbReference type="Gene3D" id="3.90.550.10">
    <property type="entry name" value="Spore Coat Polysaccharide Biosynthesis Protein SpsA, Chain A"/>
    <property type="match status" value="1"/>
</dbReference>
<evidence type="ECO:0000313" key="2">
    <source>
        <dbReference type="Proteomes" id="UP000630097"/>
    </source>
</evidence>
<name>A0A8J3V9W2_9ACTN</name>
<organism evidence="1 2">
    <name type="scientific">Planotetraspora kaengkrachanensis</name>
    <dbReference type="NCBI Taxonomy" id="575193"/>
    <lineage>
        <taxon>Bacteria</taxon>
        <taxon>Bacillati</taxon>
        <taxon>Actinomycetota</taxon>
        <taxon>Actinomycetes</taxon>
        <taxon>Streptosporangiales</taxon>
        <taxon>Streptosporangiaceae</taxon>
        <taxon>Planotetraspora</taxon>
    </lineage>
</organism>
<proteinExistence type="predicted"/>
<dbReference type="EMBL" id="BONV01000030">
    <property type="protein sequence ID" value="GIG82379.1"/>
    <property type="molecule type" value="Genomic_DNA"/>
</dbReference>
<keyword evidence="2" id="KW-1185">Reference proteome</keyword>
<gene>
    <name evidence="1" type="ORF">Pka01_55060</name>
</gene>
<sequence>MFRSTPRSRTWGTSVGFGHCPESLGRVADGFKGPWHDLDAAGAPREPFDCVVVAVRTSRDLRVLVPVRGLLPSAARIRVVLAETSPWAPPPTPVPGQSGAWARLADLRITRTSTGWHLDVSFTEPVAAGEVVAAVERGLSGTGRRPGQPVIGLAGDHAGEWRPGDADAAPADHALQTPERRDAPGCDLLLSLDGDRADVRAGGPHMNLGRDRVDPGALPPVDEAVINPIGFRRHPTGPVATLGPGPAVTCGSDVPVRLGPRGELTDVEVARLRDVRGVVIPPSGGEGPATARTAARIVAQLAAAGIPVIVRPDAERDAALGPELAHAVAAVRVEDLATDLRREEIAIRLRGIALRTHGAVPRWRAVAASAGLPVPPEPLVSVLLCTRRPEMLPFAIEQMERQRGVRLELVVGLHGLPAGVTPTTDLPVTVVEAPGGLPFGAVLNRMAAVASGTFLAKVDDDDWYGPGHLADLLLAQRYSGADLVGSAPEFVYLEPLDVTIRRRVGTERFAPFVAGGTMLITRAMFDAVGGFRPIPRTVDGQLLDAVLAAGGRIYRSHGFNYLLRRRNAREHTWQPPVQSFLTSYEEQWRGLVFNSLMERAPMRGGRG</sequence>
<dbReference type="AlphaFoldDB" id="A0A8J3V9W2"/>
<dbReference type="Proteomes" id="UP000630097">
    <property type="component" value="Unassembled WGS sequence"/>
</dbReference>
<comment type="caution">
    <text evidence="1">The sequence shown here is derived from an EMBL/GenBank/DDBJ whole genome shotgun (WGS) entry which is preliminary data.</text>
</comment>
<evidence type="ECO:0008006" key="3">
    <source>
        <dbReference type="Google" id="ProtNLM"/>
    </source>
</evidence>
<dbReference type="InterPro" id="IPR029044">
    <property type="entry name" value="Nucleotide-diphossugar_trans"/>
</dbReference>
<accession>A0A8J3V9W2</accession>